<dbReference type="RefSeq" id="WP_025362722.1">
    <property type="nucleotide sequence ID" value="NZ_CP006681.1"/>
</dbReference>
<evidence type="ECO:0000313" key="1">
    <source>
        <dbReference type="EMBL" id="AHI52477.1"/>
    </source>
</evidence>
<keyword evidence="2" id="KW-1185">Reference proteome</keyword>
<dbReference type="EMBL" id="CP006681">
    <property type="protein sequence ID" value="AHI52477.1"/>
    <property type="molecule type" value="Genomic_DNA"/>
</dbReference>
<dbReference type="KEGG" id="scq:SCULI_v1c01360"/>
<name>W6A657_9MOLU</name>
<evidence type="ECO:0008006" key="3">
    <source>
        <dbReference type="Google" id="ProtNLM"/>
    </source>
</evidence>
<organism evidence="1 2">
    <name type="scientific">Spiroplasma culicicola AES-1</name>
    <dbReference type="NCBI Taxonomy" id="1276246"/>
    <lineage>
        <taxon>Bacteria</taxon>
        <taxon>Bacillati</taxon>
        <taxon>Mycoplasmatota</taxon>
        <taxon>Mollicutes</taxon>
        <taxon>Entomoplasmatales</taxon>
        <taxon>Spiroplasmataceae</taxon>
        <taxon>Spiroplasma</taxon>
    </lineage>
</organism>
<dbReference type="PATRIC" id="fig|1276246.3.peg.136"/>
<dbReference type="OrthoDB" id="388863at2"/>
<evidence type="ECO:0000313" key="2">
    <source>
        <dbReference type="Proteomes" id="UP000019267"/>
    </source>
</evidence>
<dbReference type="HOGENOM" id="CLU_608204_0_0_14"/>
<dbReference type="AlphaFoldDB" id="W6A657"/>
<dbReference type="STRING" id="1276246.SCULI_v1c01360"/>
<reference evidence="1 2" key="1">
    <citation type="journal article" date="2014" name="Genome Biol. Evol.">
        <title>Molecular evolution of the substrate utilization strategies and putative virulence factors in mosquito-associated Spiroplasma species.</title>
        <authorList>
            <person name="Chang T.H."/>
            <person name="Lo W.S."/>
            <person name="Ku C."/>
            <person name="Chen L.L."/>
            <person name="Kuo C.H."/>
        </authorList>
    </citation>
    <scope>NUCLEOTIDE SEQUENCE [LARGE SCALE GENOMIC DNA]</scope>
    <source>
        <strain evidence="1">AES-1</strain>
    </source>
</reference>
<accession>W6A657</accession>
<gene>
    <name evidence="1" type="ORF">SCULI_v1c01360</name>
</gene>
<dbReference type="Proteomes" id="UP000019267">
    <property type="component" value="Chromosome"/>
</dbReference>
<proteinExistence type="predicted"/>
<sequence length="409" mass="48079">MKELNKKILNEFNENYKDIKLDFNSKKENDIRNGIYEIIYGKEKINSSKEKEETLNEYITNLFDLSNIQWVLKDKNGEINIELQNLLQTYLSKTDFLSKFWITKFKAGMQGKYGLLIVEIKDKNSYSRPELIPVKVIFENSFDNQVFESLLSFEETTYSNKELIYFLQRHYLIKNNKVQVTSKLIDYKTNSLIKSDKISNLIKQNLDLKKKNLEFDFIPLSILKNDITGKPRCEKVKSKLEMLDKFDEVIAILPHWEKGSIIFNGNSVEPQNKPQQLYEFMKGILLDGMIQMKPIEIEGIPSNLNENIINWNPTSILKVVRKTRNDIYEEIKLDLGFPVDEITEPNKNDYNSIFLNNPNIKRELRLIKLFLIDMAYKFLSILQKSNIQETFPDIDLKQIEINVNLGINE</sequence>
<protein>
    <recommendedName>
        <fullName evidence="3">Phage portal protein</fullName>
    </recommendedName>
</protein>